<gene>
    <name evidence="1" type="ORF">COT79_00740</name>
</gene>
<dbReference type="EMBL" id="PEZX01000013">
    <property type="protein sequence ID" value="PIS07176.1"/>
    <property type="molecule type" value="Genomic_DNA"/>
</dbReference>
<dbReference type="Proteomes" id="UP000231162">
    <property type="component" value="Unassembled WGS sequence"/>
</dbReference>
<reference evidence="2" key="1">
    <citation type="submission" date="2017-09" db="EMBL/GenBank/DDBJ databases">
        <title>Depth-based differentiation of microbial function through sediment-hosted aquifers and enrichment of novel symbionts in the deep terrestrial subsurface.</title>
        <authorList>
            <person name="Probst A.J."/>
            <person name="Ladd B."/>
            <person name="Jarett J.K."/>
            <person name="Geller-Mcgrath D.E."/>
            <person name="Sieber C.M.K."/>
            <person name="Emerson J.B."/>
            <person name="Anantharaman K."/>
            <person name="Thomas B.C."/>
            <person name="Malmstrom R."/>
            <person name="Stieglmeier M."/>
            <person name="Klingl A."/>
            <person name="Woyke T."/>
            <person name="Ryan C.M."/>
            <person name="Banfield J.F."/>
        </authorList>
    </citation>
    <scope>NUCLEOTIDE SEQUENCE [LARGE SCALE GENOMIC DNA]</scope>
</reference>
<accession>A0A2M6R9L4</accession>
<organism evidence="1 2">
    <name type="scientific">Candidatus Berkelbacteria bacterium CG10_big_fil_rev_8_21_14_0_10_43_14</name>
    <dbReference type="NCBI Taxonomy" id="1974515"/>
    <lineage>
        <taxon>Bacteria</taxon>
        <taxon>Candidatus Berkelbacteria</taxon>
    </lineage>
</organism>
<protein>
    <submittedName>
        <fullName evidence="1">Uncharacterized protein</fullName>
    </submittedName>
</protein>
<comment type="caution">
    <text evidence="1">The sequence shown here is derived from an EMBL/GenBank/DDBJ whole genome shotgun (WGS) entry which is preliminary data.</text>
</comment>
<evidence type="ECO:0000313" key="2">
    <source>
        <dbReference type="Proteomes" id="UP000231162"/>
    </source>
</evidence>
<dbReference type="AlphaFoldDB" id="A0A2M6R9L4"/>
<evidence type="ECO:0000313" key="1">
    <source>
        <dbReference type="EMBL" id="PIS07176.1"/>
    </source>
</evidence>
<name>A0A2M6R9L4_9BACT</name>
<sequence>MFNRFPGRNFEEFKSNELFLRCLSLLKKDILLSPVEVGDIFLNILKTPDSYGEYRDILMGFFMARYGCL</sequence>
<proteinExistence type="predicted"/>